<dbReference type="STRING" id="42256.RradSPS_1017"/>
<name>A0A023X2R7_RUBRA</name>
<feature type="transmembrane region" description="Helical" evidence="1">
    <location>
        <begin position="245"/>
        <end position="267"/>
    </location>
</feature>
<dbReference type="PANTHER" id="PTHR30590:SF2">
    <property type="entry name" value="INNER MEMBRANE PROTEIN"/>
    <property type="match status" value="1"/>
</dbReference>
<gene>
    <name evidence="3" type="ORF">RradSPS_1017</name>
    <name evidence="4" type="ORF">SIL72_06660</name>
</gene>
<feature type="transmembrane region" description="Helical" evidence="1">
    <location>
        <begin position="171"/>
        <end position="197"/>
    </location>
</feature>
<proteinExistence type="predicted"/>
<dbReference type="RefSeq" id="WP_143533869.1">
    <property type="nucleotide sequence ID" value="NZ_CP007514.1"/>
</dbReference>
<dbReference type="Pfam" id="PF04235">
    <property type="entry name" value="DUF418"/>
    <property type="match status" value="1"/>
</dbReference>
<dbReference type="InterPro" id="IPR007349">
    <property type="entry name" value="DUF418"/>
</dbReference>
<feature type="transmembrane region" description="Helical" evidence="1">
    <location>
        <begin position="392"/>
        <end position="413"/>
    </location>
</feature>
<protein>
    <submittedName>
        <fullName evidence="4">DUF418 domain-containing protein</fullName>
    </submittedName>
    <submittedName>
        <fullName evidence="3">Putative membrane protein</fullName>
    </submittedName>
</protein>
<dbReference type="KEGG" id="rrd:RradSPS_1017"/>
<feature type="transmembrane region" description="Helical" evidence="1">
    <location>
        <begin position="134"/>
        <end position="164"/>
    </location>
</feature>
<dbReference type="AlphaFoldDB" id="A0A023X2R7"/>
<feature type="transmembrane region" description="Helical" evidence="1">
    <location>
        <begin position="68"/>
        <end position="90"/>
    </location>
</feature>
<feature type="transmembrane region" description="Helical" evidence="1">
    <location>
        <begin position="369"/>
        <end position="386"/>
    </location>
</feature>
<dbReference type="OrthoDB" id="9807744at2"/>
<reference evidence="4" key="2">
    <citation type="submission" date="2023-11" db="EMBL/GenBank/DDBJ databases">
        <title>MicrobeMod: A computational toolkit for identifying prokaryotic methylation and restriction-modification with nanopore sequencing.</title>
        <authorList>
            <person name="Crits-Christoph A."/>
            <person name="Kang S.C."/>
            <person name="Lee H."/>
            <person name="Ostrov N."/>
        </authorList>
    </citation>
    <scope>NUCLEOTIDE SEQUENCE</scope>
    <source>
        <strain evidence="4">ATCC 51242</strain>
    </source>
</reference>
<dbReference type="EMBL" id="CP007514">
    <property type="protein sequence ID" value="AHY46300.1"/>
    <property type="molecule type" value="Genomic_DNA"/>
</dbReference>
<dbReference type="Proteomes" id="UP000025229">
    <property type="component" value="Chromosome"/>
</dbReference>
<keyword evidence="1" id="KW-0472">Membrane</keyword>
<feature type="transmembrane region" description="Helical" evidence="1">
    <location>
        <begin position="97"/>
        <end position="114"/>
    </location>
</feature>
<dbReference type="eggNOG" id="COG2311">
    <property type="taxonomic scope" value="Bacteria"/>
</dbReference>
<feature type="transmembrane region" description="Helical" evidence="1">
    <location>
        <begin position="288"/>
        <end position="308"/>
    </location>
</feature>
<dbReference type="PANTHER" id="PTHR30590">
    <property type="entry name" value="INNER MEMBRANE PROTEIN"/>
    <property type="match status" value="1"/>
</dbReference>
<organism evidence="3 5">
    <name type="scientific">Rubrobacter radiotolerans</name>
    <name type="common">Arthrobacter radiotolerans</name>
    <dbReference type="NCBI Taxonomy" id="42256"/>
    <lineage>
        <taxon>Bacteria</taxon>
        <taxon>Bacillati</taxon>
        <taxon>Actinomycetota</taxon>
        <taxon>Rubrobacteria</taxon>
        <taxon>Rubrobacterales</taxon>
        <taxon>Rubrobacteraceae</taxon>
        <taxon>Rubrobacter</taxon>
    </lineage>
</organism>
<dbReference type="Proteomes" id="UP001281130">
    <property type="component" value="Unassembled WGS sequence"/>
</dbReference>
<feature type="transmembrane region" description="Helical" evidence="1">
    <location>
        <begin position="328"/>
        <end position="348"/>
    </location>
</feature>
<feature type="transmembrane region" description="Helical" evidence="1">
    <location>
        <begin position="41"/>
        <end position="62"/>
    </location>
</feature>
<dbReference type="InterPro" id="IPR052529">
    <property type="entry name" value="Bact_Transport_Assoc"/>
</dbReference>
<evidence type="ECO:0000313" key="4">
    <source>
        <dbReference type="EMBL" id="MDX5893707.1"/>
    </source>
</evidence>
<evidence type="ECO:0000256" key="1">
    <source>
        <dbReference type="SAM" id="Phobius"/>
    </source>
</evidence>
<accession>A0A023X2R7</accession>
<reference evidence="3 5" key="1">
    <citation type="submission" date="2014-03" db="EMBL/GenBank/DDBJ databases">
        <title>Complete genome sequence of the Radio-Resistant Rubrobacter radiotolerans RSPS-4.</title>
        <authorList>
            <person name="Egas C.C."/>
            <person name="Barroso C.C."/>
            <person name="Froufe H.J.C."/>
            <person name="Pacheco J.J."/>
            <person name="Albuquerque L.L."/>
            <person name="da Costa M.M.S."/>
        </authorList>
    </citation>
    <scope>NUCLEOTIDE SEQUENCE [LARGE SCALE GENOMIC DNA]</scope>
    <source>
        <strain evidence="3 5">RSPS-4</strain>
    </source>
</reference>
<keyword evidence="5" id="KW-1185">Reference proteome</keyword>
<sequence length="435" mass="46522">MDGRGPKTRACGFRSAGYADPPGFELDRTQRGFRPVGGERVLALDVLRGFALLGILLVNVELFRGPEFWLALAGEQVLSGLDLVLGFLVAALAQSKFYSIFSFLFGLGLVLQTVRAERRGVGSGVFLARRLAVLGLFGLVHAVFVWSGDILLTYAVLGFAFLLFRRRSTRTLVIWAALMLFVPGLVALFLGGLFLLASTTPEGAQAVAESQAGQSALFREVAGSAERAYGSGSYGEMVRQRLTELALYASSLPFLAPSIFGMFLLGGAVARAGWTEEPGAHRAGIRRAIFWGIVVGLPLSVLGAVGLFSDGESLFGPALFIVGQALQLLGAPFLAAAYMGIVVLLVLSRPGSALAGRFAAVGRMALTNYLLQSLVFTGIFYGLGLYGRVGLAPALLLCFAFFAAQLLFSPLWLRRFGQGPMEALWRRLSYGKSGR</sequence>
<feature type="domain" description="DUF418" evidence="2">
    <location>
        <begin position="270"/>
        <end position="432"/>
    </location>
</feature>
<keyword evidence="1" id="KW-1133">Transmembrane helix</keyword>
<keyword evidence="1" id="KW-0812">Transmembrane</keyword>
<evidence type="ECO:0000313" key="3">
    <source>
        <dbReference type="EMBL" id="AHY46300.1"/>
    </source>
</evidence>
<dbReference type="HOGENOM" id="CLU_039610_2_0_11"/>
<evidence type="ECO:0000313" key="5">
    <source>
        <dbReference type="Proteomes" id="UP000025229"/>
    </source>
</evidence>
<dbReference type="EMBL" id="JAWXXX010000001">
    <property type="protein sequence ID" value="MDX5893707.1"/>
    <property type="molecule type" value="Genomic_DNA"/>
</dbReference>
<evidence type="ECO:0000259" key="2">
    <source>
        <dbReference type="Pfam" id="PF04235"/>
    </source>
</evidence>